<evidence type="ECO:0000313" key="2">
    <source>
        <dbReference type="EMBL" id="CAH0515301.1"/>
    </source>
</evidence>
<name>A0AAU9L0X8_9STRA</name>
<proteinExistence type="predicted"/>
<sequence>MFRETAYEQENCDAESHAAAKIIFGRNLQRRSQFLTMPSRLIVNNKIAMGDADEETSIVSTLITKTEGLA</sequence>
<evidence type="ECO:0000313" key="3">
    <source>
        <dbReference type="Proteomes" id="UP001158986"/>
    </source>
</evidence>
<keyword evidence="3" id="KW-1185">Reference proteome</keyword>
<evidence type="ECO:0000313" key="1">
    <source>
        <dbReference type="EMBL" id="CAH0477496.1"/>
    </source>
</evidence>
<dbReference type="EMBL" id="CAKKTJ010000176">
    <property type="protein sequence ID" value="CAH0477496.1"/>
    <property type="molecule type" value="Genomic_DNA"/>
</dbReference>
<dbReference type="Proteomes" id="UP001158986">
    <property type="component" value="Unassembled WGS sequence"/>
</dbReference>
<reference evidence="1 3" key="1">
    <citation type="submission" date="2021-11" db="EMBL/GenBank/DDBJ databases">
        <authorList>
            <person name="Islam A."/>
            <person name="Islam S."/>
            <person name="Flora M.S."/>
            <person name="Rahman M."/>
            <person name="Ziaur R.M."/>
            <person name="Epstein J.H."/>
            <person name="Hassan M."/>
            <person name="Klassen M."/>
            <person name="Woodard K."/>
            <person name="Webb A."/>
            <person name="Webby R.J."/>
            <person name="El Zowalaty M.E."/>
        </authorList>
    </citation>
    <scope>NUCLEOTIDE SEQUENCE</scope>
    <source>
        <strain evidence="2">Pbs1</strain>
        <strain evidence="1">Pbs3</strain>
    </source>
</reference>
<organism evidence="1 4">
    <name type="scientific">Peronospora belbahrii</name>
    <dbReference type="NCBI Taxonomy" id="622444"/>
    <lineage>
        <taxon>Eukaryota</taxon>
        <taxon>Sar</taxon>
        <taxon>Stramenopiles</taxon>
        <taxon>Oomycota</taxon>
        <taxon>Peronosporomycetes</taxon>
        <taxon>Peronosporales</taxon>
        <taxon>Peronosporaceae</taxon>
        <taxon>Peronospora</taxon>
    </lineage>
</organism>
<gene>
    <name evidence="2" type="ORF">PBS001_LOCUS2014</name>
    <name evidence="1" type="ORF">PBS003_LOCUS4243</name>
</gene>
<protein>
    <submittedName>
        <fullName evidence="1">Uncharacterized protein</fullName>
    </submittedName>
</protein>
<dbReference type="AlphaFoldDB" id="A0AAU9L0X8"/>
<dbReference type="Proteomes" id="UP001160483">
    <property type="component" value="Unassembled WGS sequence"/>
</dbReference>
<evidence type="ECO:0000313" key="4">
    <source>
        <dbReference type="Proteomes" id="UP001160483"/>
    </source>
</evidence>
<accession>A0AAU9L0X8</accession>
<comment type="caution">
    <text evidence="1">The sequence shown here is derived from an EMBL/GenBank/DDBJ whole genome shotgun (WGS) entry which is preliminary data.</text>
</comment>
<dbReference type="EMBL" id="CAKLCB010000106">
    <property type="protein sequence ID" value="CAH0515301.1"/>
    <property type="molecule type" value="Genomic_DNA"/>
</dbReference>